<dbReference type="Pfam" id="PF01977">
    <property type="entry name" value="UbiD"/>
    <property type="match status" value="1"/>
</dbReference>
<dbReference type="PANTHER" id="PTHR30108:SF7">
    <property type="entry name" value="3-POLYPRENYL-4-HYDROXYBENZOATE DECARBOXYLASE"/>
    <property type="match status" value="1"/>
</dbReference>
<dbReference type="InterPro" id="IPR002830">
    <property type="entry name" value="UbiD"/>
</dbReference>
<proteinExistence type="predicted"/>
<dbReference type="GO" id="GO:0018799">
    <property type="term" value="F:4-hydroxybenzoate decarboxylase activity"/>
    <property type="evidence" value="ECO:0007669"/>
    <property type="project" value="UniProtKB-EC"/>
</dbReference>
<dbReference type="InterPro" id="IPR049383">
    <property type="entry name" value="UbiD-like_N"/>
</dbReference>
<feature type="domain" description="3-octaprenyl-4-hydroxybenzoate carboxy-lyase-like Rift-related" evidence="1">
    <location>
        <begin position="123"/>
        <end position="317"/>
    </location>
</feature>
<dbReference type="Proteomes" id="UP000320390">
    <property type="component" value="Chromosome"/>
</dbReference>
<feature type="domain" description="3-octaprenyl-4-hydroxybenzoate carboxy-lyase-like N-terminal" evidence="2">
    <location>
        <begin position="13"/>
        <end position="90"/>
    </location>
</feature>
<sequence>MSHTAPIDLPAFLDRLRAEGELVEVEAEVDPRLEMAEVHRRVIAANGPAILFKRPKGAAFPAVTNLFGTARRVRLAFGDRPEDVVARVARLPEEALPPTPGNLWKQRSLFAALAKVGLKRGRGGPVTEVIETKPDLSRLPALTTWKRDGGPFVTLPLVLTAHPESEGLNLGMYRAQVFGDGGVGMHAQIGKGGGFHLAEAERLGQSLPVHIHVGGPPALVLAAIAPLPENVPEVLLASLVLGKRLDLCPAQGTSLPLVARSEFVLAGQIQPGARRPEGPFGDHYGYYSETHDYPWFQCDRLYRRKNAIWPATVVGKPRQEDFFIGDYLQDLLLPLAKVAMPGVLDLWSYGETGYHALAGAVVRERYRREAMVSAFRILGEGQLSLTKFLLATDRAVNLRDFKATLVHILERADFRTDLFVLSNLSMDSLDYAGPKINEGSKGVLLGLGDPIRNLPTEFVGSPAKPAGAVAVFAPGALCVECPSHASEPNAAAAIAADPAFADWPLVVVVDNAAQASHSPMNFLWTTFTRFDPARDLYAKSIDLVHHHTAFTPPIVIDSRMKPDYPEELFCDPDTAATVERRWSEYFPGGRVEMGDSDRAHLTS</sequence>
<name>A0A518EZS7_9BACT</name>
<evidence type="ECO:0000313" key="5">
    <source>
        <dbReference type="Proteomes" id="UP000320390"/>
    </source>
</evidence>
<keyword evidence="5" id="KW-1185">Reference proteome</keyword>
<dbReference type="EC" id="4.1.1.61" evidence="4"/>
<dbReference type="Pfam" id="PF20696">
    <property type="entry name" value="UbiD_C"/>
    <property type="match status" value="1"/>
</dbReference>
<keyword evidence="4" id="KW-0456">Lyase</keyword>
<dbReference type="Pfam" id="PF20695">
    <property type="entry name" value="UbiD_N"/>
    <property type="match status" value="1"/>
</dbReference>
<dbReference type="OrthoDB" id="9809841at2"/>
<evidence type="ECO:0000259" key="1">
    <source>
        <dbReference type="Pfam" id="PF01977"/>
    </source>
</evidence>
<dbReference type="AlphaFoldDB" id="A0A518EZS7"/>
<dbReference type="EMBL" id="CP036434">
    <property type="protein sequence ID" value="QDV09581.1"/>
    <property type="molecule type" value="Genomic_DNA"/>
</dbReference>
<dbReference type="InterPro" id="IPR048304">
    <property type="entry name" value="UbiD_Rift_dom"/>
</dbReference>
<gene>
    <name evidence="4" type="ORF">Poly30_51390</name>
</gene>
<protein>
    <submittedName>
        <fullName evidence="4">4-hydroxybenzoate decarboxylase subunit C</fullName>
        <ecNumber evidence="4">4.1.1.61</ecNumber>
    </submittedName>
</protein>
<dbReference type="InterPro" id="IPR049381">
    <property type="entry name" value="UbiD-like_C"/>
</dbReference>
<evidence type="ECO:0000259" key="2">
    <source>
        <dbReference type="Pfam" id="PF20695"/>
    </source>
</evidence>
<accession>A0A518EZS7</accession>
<organism evidence="4 5">
    <name type="scientific">Saltatorellus ferox</name>
    <dbReference type="NCBI Taxonomy" id="2528018"/>
    <lineage>
        <taxon>Bacteria</taxon>
        <taxon>Pseudomonadati</taxon>
        <taxon>Planctomycetota</taxon>
        <taxon>Planctomycetia</taxon>
        <taxon>Planctomycetia incertae sedis</taxon>
        <taxon>Saltatorellus</taxon>
    </lineage>
</organism>
<dbReference type="Gene3D" id="3.40.1670.10">
    <property type="entry name" value="UbiD C-terminal domain-like"/>
    <property type="match status" value="1"/>
</dbReference>
<dbReference type="NCBIfam" id="TIGR00148">
    <property type="entry name" value="UbiD family decarboxylase"/>
    <property type="match status" value="1"/>
</dbReference>
<evidence type="ECO:0000313" key="4">
    <source>
        <dbReference type="EMBL" id="QDV09581.1"/>
    </source>
</evidence>
<reference evidence="4 5" key="1">
    <citation type="submission" date="2019-02" db="EMBL/GenBank/DDBJ databases">
        <title>Deep-cultivation of Planctomycetes and their phenomic and genomic characterization uncovers novel biology.</title>
        <authorList>
            <person name="Wiegand S."/>
            <person name="Jogler M."/>
            <person name="Boedeker C."/>
            <person name="Pinto D."/>
            <person name="Vollmers J."/>
            <person name="Rivas-Marin E."/>
            <person name="Kohn T."/>
            <person name="Peeters S.H."/>
            <person name="Heuer A."/>
            <person name="Rast P."/>
            <person name="Oberbeckmann S."/>
            <person name="Bunk B."/>
            <person name="Jeske O."/>
            <person name="Meyerdierks A."/>
            <person name="Storesund J.E."/>
            <person name="Kallscheuer N."/>
            <person name="Luecker S."/>
            <person name="Lage O.M."/>
            <person name="Pohl T."/>
            <person name="Merkel B.J."/>
            <person name="Hornburger P."/>
            <person name="Mueller R.-W."/>
            <person name="Bruemmer F."/>
            <person name="Labrenz M."/>
            <person name="Spormann A.M."/>
            <person name="Op den Camp H."/>
            <person name="Overmann J."/>
            <person name="Amann R."/>
            <person name="Jetten M.S.M."/>
            <person name="Mascher T."/>
            <person name="Medema M.H."/>
            <person name="Devos D.P."/>
            <person name="Kaster A.-K."/>
            <person name="Ovreas L."/>
            <person name="Rohde M."/>
            <person name="Galperin M.Y."/>
            <person name="Jogler C."/>
        </authorList>
    </citation>
    <scope>NUCLEOTIDE SEQUENCE [LARGE SCALE GENOMIC DNA]</scope>
    <source>
        <strain evidence="4 5">Poly30</strain>
    </source>
</reference>
<dbReference type="SUPFAM" id="SSF143968">
    <property type="entry name" value="UbiD C-terminal domain-like"/>
    <property type="match status" value="2"/>
</dbReference>
<evidence type="ECO:0000259" key="3">
    <source>
        <dbReference type="Pfam" id="PF20696"/>
    </source>
</evidence>
<feature type="domain" description="3-octaprenyl-4-hydroxybenzoate carboxy-lyase-like C-terminal" evidence="3">
    <location>
        <begin position="324"/>
        <end position="443"/>
    </location>
</feature>
<dbReference type="PANTHER" id="PTHR30108">
    <property type="entry name" value="3-OCTAPRENYL-4-HYDROXYBENZOATE CARBOXY-LYASE-RELATED"/>
    <property type="match status" value="1"/>
</dbReference>
<dbReference type="GO" id="GO:0005737">
    <property type="term" value="C:cytoplasm"/>
    <property type="evidence" value="ECO:0007669"/>
    <property type="project" value="TreeGrafter"/>
</dbReference>
<dbReference type="SUPFAM" id="SSF50475">
    <property type="entry name" value="FMN-binding split barrel"/>
    <property type="match status" value="1"/>
</dbReference>